<protein>
    <submittedName>
        <fullName evidence="2">Uncharacterized protein</fullName>
    </submittedName>
</protein>
<feature type="compositionally biased region" description="Basic residues" evidence="1">
    <location>
        <begin position="317"/>
        <end position="334"/>
    </location>
</feature>
<keyword evidence="3" id="KW-1185">Reference proteome</keyword>
<evidence type="ECO:0000313" key="2">
    <source>
        <dbReference type="EMBL" id="ETO27457.1"/>
    </source>
</evidence>
<organism evidence="2 3">
    <name type="scientific">Reticulomyxa filosa</name>
    <dbReference type="NCBI Taxonomy" id="46433"/>
    <lineage>
        <taxon>Eukaryota</taxon>
        <taxon>Sar</taxon>
        <taxon>Rhizaria</taxon>
        <taxon>Retaria</taxon>
        <taxon>Foraminifera</taxon>
        <taxon>Monothalamids</taxon>
        <taxon>Reticulomyxidae</taxon>
        <taxon>Reticulomyxa</taxon>
    </lineage>
</organism>
<dbReference type="Proteomes" id="UP000023152">
    <property type="component" value="Unassembled WGS sequence"/>
</dbReference>
<evidence type="ECO:0000256" key="1">
    <source>
        <dbReference type="SAM" id="MobiDB-lite"/>
    </source>
</evidence>
<sequence>MEMEMEMEMEMGVNVDVDANSNDNYYGNNNNNNKQIDTQEDEISTDAIPDIYFGVVDDNEEVRRKASMAYVINEFVPAHVCDYPRRTCCIPCKQTPAAVYDPRGEPMLPYNQSWLPSPSTSVPSDSIEMQLAMPIPVPMQMQVPMPMQMQMQMPVQNQVFTIVNEVSASLQAPSKRYDSPRNSKDTYTCPQIHELKRKMGNEVQPQQQQQQQQQRQQGCVDQLYITHSWSPSQKSPANVLVRIRSNGDGSGNGNNGENGVNNGYIGYNGVCGDRRDVNGSANARVLRVDDFCNDSNSNSNSNDDMLEANEKSINVKAKGKGKGKSKKRAHRDKI</sequence>
<dbReference type="AlphaFoldDB" id="X6NQ24"/>
<evidence type="ECO:0000313" key="3">
    <source>
        <dbReference type="Proteomes" id="UP000023152"/>
    </source>
</evidence>
<accession>X6NQ24</accession>
<dbReference type="EMBL" id="ASPP01007243">
    <property type="protein sequence ID" value="ETO27457.1"/>
    <property type="molecule type" value="Genomic_DNA"/>
</dbReference>
<feature type="compositionally biased region" description="Low complexity" evidence="1">
    <location>
        <begin position="293"/>
        <end position="303"/>
    </location>
</feature>
<proteinExistence type="predicted"/>
<name>X6NQ24_RETFI</name>
<feature type="region of interest" description="Disordered" evidence="1">
    <location>
        <begin position="291"/>
        <end position="334"/>
    </location>
</feature>
<gene>
    <name evidence="2" type="ORF">RFI_09676</name>
</gene>
<reference evidence="2 3" key="1">
    <citation type="journal article" date="2013" name="Curr. Biol.">
        <title>The Genome of the Foraminiferan Reticulomyxa filosa.</title>
        <authorList>
            <person name="Glockner G."/>
            <person name="Hulsmann N."/>
            <person name="Schleicher M."/>
            <person name="Noegel A.A."/>
            <person name="Eichinger L."/>
            <person name="Gallinger C."/>
            <person name="Pawlowski J."/>
            <person name="Sierra R."/>
            <person name="Euteneuer U."/>
            <person name="Pillet L."/>
            <person name="Moustafa A."/>
            <person name="Platzer M."/>
            <person name="Groth M."/>
            <person name="Szafranski K."/>
            <person name="Schliwa M."/>
        </authorList>
    </citation>
    <scope>NUCLEOTIDE SEQUENCE [LARGE SCALE GENOMIC DNA]</scope>
</reference>
<comment type="caution">
    <text evidence="2">The sequence shown here is derived from an EMBL/GenBank/DDBJ whole genome shotgun (WGS) entry which is preliminary data.</text>
</comment>